<proteinExistence type="predicted"/>
<gene>
    <name evidence="1" type="ORF">SCLCIDRAFT_1216247</name>
</gene>
<name>A0A0C3DKD4_9AGAM</name>
<accession>A0A0C3DKD4</accession>
<organism evidence="1 2">
    <name type="scientific">Scleroderma citrinum Foug A</name>
    <dbReference type="NCBI Taxonomy" id="1036808"/>
    <lineage>
        <taxon>Eukaryota</taxon>
        <taxon>Fungi</taxon>
        <taxon>Dikarya</taxon>
        <taxon>Basidiomycota</taxon>
        <taxon>Agaricomycotina</taxon>
        <taxon>Agaricomycetes</taxon>
        <taxon>Agaricomycetidae</taxon>
        <taxon>Boletales</taxon>
        <taxon>Sclerodermatineae</taxon>
        <taxon>Sclerodermataceae</taxon>
        <taxon>Scleroderma</taxon>
    </lineage>
</organism>
<dbReference type="AlphaFoldDB" id="A0A0C3DKD4"/>
<dbReference type="OrthoDB" id="3251307at2759"/>
<dbReference type="HOGENOM" id="CLU_2948334_0_0_1"/>
<keyword evidence="2" id="KW-1185">Reference proteome</keyword>
<evidence type="ECO:0000313" key="1">
    <source>
        <dbReference type="EMBL" id="KIM61120.1"/>
    </source>
</evidence>
<dbReference type="EMBL" id="KN822055">
    <property type="protein sequence ID" value="KIM61120.1"/>
    <property type="molecule type" value="Genomic_DNA"/>
</dbReference>
<dbReference type="InParanoid" id="A0A0C3DKD4"/>
<reference evidence="2" key="2">
    <citation type="submission" date="2015-01" db="EMBL/GenBank/DDBJ databases">
        <title>Evolutionary Origins and Diversification of the Mycorrhizal Mutualists.</title>
        <authorList>
            <consortium name="DOE Joint Genome Institute"/>
            <consortium name="Mycorrhizal Genomics Consortium"/>
            <person name="Kohler A."/>
            <person name="Kuo A."/>
            <person name="Nagy L.G."/>
            <person name="Floudas D."/>
            <person name="Copeland A."/>
            <person name="Barry K.W."/>
            <person name="Cichocki N."/>
            <person name="Veneault-Fourrey C."/>
            <person name="LaButti K."/>
            <person name="Lindquist E.A."/>
            <person name="Lipzen A."/>
            <person name="Lundell T."/>
            <person name="Morin E."/>
            <person name="Murat C."/>
            <person name="Riley R."/>
            <person name="Ohm R."/>
            <person name="Sun H."/>
            <person name="Tunlid A."/>
            <person name="Henrissat B."/>
            <person name="Grigoriev I.V."/>
            <person name="Hibbett D.S."/>
            <person name="Martin F."/>
        </authorList>
    </citation>
    <scope>NUCLEOTIDE SEQUENCE [LARGE SCALE GENOMIC DNA]</scope>
    <source>
        <strain evidence="2">Foug A</strain>
    </source>
</reference>
<dbReference type="Proteomes" id="UP000053989">
    <property type="component" value="Unassembled WGS sequence"/>
</dbReference>
<sequence>MALGLWAMGTFHSTATLSSEGACGLYGLRPMHRLNISQSCHGHSGWAGLSFLFFRCPNPNLSGYIVYTTP</sequence>
<reference evidence="1 2" key="1">
    <citation type="submission" date="2014-04" db="EMBL/GenBank/DDBJ databases">
        <authorList>
            <consortium name="DOE Joint Genome Institute"/>
            <person name="Kuo A."/>
            <person name="Kohler A."/>
            <person name="Nagy L.G."/>
            <person name="Floudas D."/>
            <person name="Copeland A."/>
            <person name="Barry K.W."/>
            <person name="Cichocki N."/>
            <person name="Veneault-Fourrey C."/>
            <person name="LaButti K."/>
            <person name="Lindquist E.A."/>
            <person name="Lipzen A."/>
            <person name="Lundell T."/>
            <person name="Morin E."/>
            <person name="Murat C."/>
            <person name="Sun H."/>
            <person name="Tunlid A."/>
            <person name="Henrissat B."/>
            <person name="Grigoriev I.V."/>
            <person name="Hibbett D.S."/>
            <person name="Martin F."/>
            <person name="Nordberg H.P."/>
            <person name="Cantor M.N."/>
            <person name="Hua S.X."/>
        </authorList>
    </citation>
    <scope>NUCLEOTIDE SEQUENCE [LARGE SCALE GENOMIC DNA]</scope>
    <source>
        <strain evidence="1 2">Foug A</strain>
    </source>
</reference>
<protein>
    <submittedName>
        <fullName evidence="1">Uncharacterized protein</fullName>
    </submittedName>
</protein>
<evidence type="ECO:0000313" key="2">
    <source>
        <dbReference type="Proteomes" id="UP000053989"/>
    </source>
</evidence>